<dbReference type="Proteomes" id="UP000824469">
    <property type="component" value="Unassembled WGS sequence"/>
</dbReference>
<protein>
    <submittedName>
        <fullName evidence="2">Uncharacterized protein</fullName>
    </submittedName>
</protein>
<gene>
    <name evidence="2" type="ORF">KI387_015194</name>
</gene>
<comment type="caution">
    <text evidence="2">The sequence shown here is derived from an EMBL/GenBank/DDBJ whole genome shotgun (WGS) entry which is preliminary data.</text>
</comment>
<feature type="region of interest" description="Disordered" evidence="1">
    <location>
        <begin position="1"/>
        <end position="54"/>
    </location>
</feature>
<sequence length="54" mass="5731">IKNPHGFSDRDRHPGQGGGYTTAALSRAAVTLSPPSRRRLQNCPRAKGGGFAQN</sequence>
<dbReference type="EMBL" id="JAHRHJ020000003">
    <property type="protein sequence ID" value="KAH9320555.1"/>
    <property type="molecule type" value="Genomic_DNA"/>
</dbReference>
<evidence type="ECO:0000256" key="1">
    <source>
        <dbReference type="SAM" id="MobiDB-lite"/>
    </source>
</evidence>
<feature type="non-terminal residue" evidence="2">
    <location>
        <position position="54"/>
    </location>
</feature>
<reference evidence="2 3" key="1">
    <citation type="journal article" date="2021" name="Nat. Plants">
        <title>The Taxus genome provides insights into paclitaxel biosynthesis.</title>
        <authorList>
            <person name="Xiong X."/>
            <person name="Gou J."/>
            <person name="Liao Q."/>
            <person name="Li Y."/>
            <person name="Zhou Q."/>
            <person name="Bi G."/>
            <person name="Li C."/>
            <person name="Du R."/>
            <person name="Wang X."/>
            <person name="Sun T."/>
            <person name="Guo L."/>
            <person name="Liang H."/>
            <person name="Lu P."/>
            <person name="Wu Y."/>
            <person name="Zhang Z."/>
            <person name="Ro D.K."/>
            <person name="Shang Y."/>
            <person name="Huang S."/>
            <person name="Yan J."/>
        </authorList>
    </citation>
    <scope>NUCLEOTIDE SEQUENCE [LARGE SCALE GENOMIC DNA]</scope>
    <source>
        <strain evidence="2">Ta-2019</strain>
    </source>
</reference>
<organism evidence="2 3">
    <name type="scientific">Taxus chinensis</name>
    <name type="common">Chinese yew</name>
    <name type="synonym">Taxus wallichiana var. chinensis</name>
    <dbReference type="NCBI Taxonomy" id="29808"/>
    <lineage>
        <taxon>Eukaryota</taxon>
        <taxon>Viridiplantae</taxon>
        <taxon>Streptophyta</taxon>
        <taxon>Embryophyta</taxon>
        <taxon>Tracheophyta</taxon>
        <taxon>Spermatophyta</taxon>
        <taxon>Pinopsida</taxon>
        <taxon>Pinidae</taxon>
        <taxon>Conifers II</taxon>
        <taxon>Cupressales</taxon>
        <taxon>Taxaceae</taxon>
        <taxon>Taxus</taxon>
    </lineage>
</organism>
<evidence type="ECO:0000313" key="2">
    <source>
        <dbReference type="EMBL" id="KAH9320555.1"/>
    </source>
</evidence>
<dbReference type="AlphaFoldDB" id="A0AA38LFZ3"/>
<name>A0AA38LFZ3_TAXCH</name>
<proteinExistence type="predicted"/>
<keyword evidence="3" id="KW-1185">Reference proteome</keyword>
<accession>A0AA38LFZ3</accession>
<evidence type="ECO:0000313" key="3">
    <source>
        <dbReference type="Proteomes" id="UP000824469"/>
    </source>
</evidence>
<feature type="non-terminal residue" evidence="2">
    <location>
        <position position="1"/>
    </location>
</feature>